<dbReference type="RefSeq" id="XP_041677485.1">
    <property type="nucleotide sequence ID" value="XM_041826421.1"/>
</dbReference>
<protein>
    <submittedName>
        <fullName evidence="1">Uncharacterized protein</fullName>
    </submittedName>
</protein>
<sequence length="57" mass="6269">MGNTLSDGFVQWDVDEYDTGALVLGAVKAISRFDTKPELNTAESALMGQRKLDDTYN</sequence>
<dbReference type="VEuPathDB" id="FungiDB:FMAN_06758"/>
<gene>
    <name evidence="1" type="ORF">FMAN_06758</name>
</gene>
<organism evidence="1 2">
    <name type="scientific">Fusarium mangiferae</name>
    <name type="common">Mango malformation disease fungus</name>
    <dbReference type="NCBI Taxonomy" id="192010"/>
    <lineage>
        <taxon>Eukaryota</taxon>
        <taxon>Fungi</taxon>
        <taxon>Dikarya</taxon>
        <taxon>Ascomycota</taxon>
        <taxon>Pezizomycotina</taxon>
        <taxon>Sordariomycetes</taxon>
        <taxon>Hypocreomycetidae</taxon>
        <taxon>Hypocreales</taxon>
        <taxon>Nectriaceae</taxon>
        <taxon>Fusarium</taxon>
        <taxon>Fusarium fujikuroi species complex</taxon>
    </lineage>
</organism>
<evidence type="ECO:0000313" key="1">
    <source>
        <dbReference type="EMBL" id="CVK85667.1"/>
    </source>
</evidence>
<dbReference type="Proteomes" id="UP000184255">
    <property type="component" value="Unassembled WGS sequence"/>
</dbReference>
<keyword evidence="2" id="KW-1185">Reference proteome</keyword>
<dbReference type="AlphaFoldDB" id="A0A1L7ST84"/>
<reference evidence="2" key="1">
    <citation type="journal article" date="2016" name="Genome Biol. Evol.">
        <title>Comparative 'omics' of the Fusarium fujikuroi species complex highlights differences in genetic potential and metabolite synthesis.</title>
        <authorList>
            <person name="Niehaus E.-M."/>
            <person name="Muensterkoetter M."/>
            <person name="Proctor R.H."/>
            <person name="Brown D.W."/>
            <person name="Sharon A."/>
            <person name="Idan Y."/>
            <person name="Oren-Young L."/>
            <person name="Sieber C.M."/>
            <person name="Novak O."/>
            <person name="Pencik A."/>
            <person name="Tarkowska D."/>
            <person name="Hromadova K."/>
            <person name="Freeman S."/>
            <person name="Maymon M."/>
            <person name="Elazar M."/>
            <person name="Youssef S.A."/>
            <person name="El-Shabrawy E.S.M."/>
            <person name="Shalaby A.B.A."/>
            <person name="Houterman P."/>
            <person name="Brock N.L."/>
            <person name="Burkhardt I."/>
            <person name="Tsavkelova E.A."/>
            <person name="Dickschat J.S."/>
            <person name="Galuszka P."/>
            <person name="Gueldener U."/>
            <person name="Tudzynski B."/>
        </authorList>
    </citation>
    <scope>NUCLEOTIDE SEQUENCE [LARGE SCALE GENOMIC DNA]</scope>
    <source>
        <strain evidence="2">MRC7560</strain>
    </source>
</reference>
<dbReference type="GeneID" id="65086022"/>
<accession>A0A1L7ST84</accession>
<evidence type="ECO:0000313" key="2">
    <source>
        <dbReference type="Proteomes" id="UP000184255"/>
    </source>
</evidence>
<comment type="caution">
    <text evidence="1">The sequence shown here is derived from an EMBL/GenBank/DDBJ whole genome shotgun (WGS) entry which is preliminary data.</text>
</comment>
<dbReference type="EMBL" id="FCQH01000002">
    <property type="protein sequence ID" value="CVK85667.1"/>
    <property type="molecule type" value="Genomic_DNA"/>
</dbReference>
<name>A0A1L7ST84_FUSMA</name>
<proteinExistence type="predicted"/>